<gene>
    <name evidence="1" type="ORF">BJY24_002894</name>
</gene>
<dbReference type="AlphaFoldDB" id="A0A7W9UIB9"/>
<evidence type="ECO:0000313" key="1">
    <source>
        <dbReference type="EMBL" id="MBB5914027.1"/>
    </source>
</evidence>
<comment type="caution">
    <text evidence="1">The sequence shown here is derived from an EMBL/GenBank/DDBJ whole genome shotgun (WGS) entry which is preliminary data.</text>
</comment>
<reference evidence="1 2" key="1">
    <citation type="submission" date="2020-08" db="EMBL/GenBank/DDBJ databases">
        <title>Sequencing the genomes of 1000 actinobacteria strains.</title>
        <authorList>
            <person name="Klenk H.-P."/>
        </authorList>
    </citation>
    <scope>NUCLEOTIDE SEQUENCE [LARGE SCALE GENOMIC DNA]</scope>
    <source>
        <strain evidence="1 2">DSM 43582</strain>
    </source>
</reference>
<dbReference type="EMBL" id="JACHIT010000001">
    <property type="protein sequence ID" value="MBB5914027.1"/>
    <property type="molecule type" value="Genomic_DNA"/>
</dbReference>
<name>A0A7W9UIB9_9NOCA</name>
<dbReference type="RefSeq" id="WP_246460962.1">
    <property type="nucleotide sequence ID" value="NZ_JACHIT010000001.1"/>
</dbReference>
<accession>A0A7W9UIB9</accession>
<sequence>MIDLTVDGMVVQEVADIGPSAPSTPLQRAARRLQDVLPPGWHVDVVDAVRGPGQVAEPILRILMPER</sequence>
<keyword evidence="2" id="KW-1185">Reference proteome</keyword>
<dbReference type="Proteomes" id="UP000540412">
    <property type="component" value="Unassembled WGS sequence"/>
</dbReference>
<protein>
    <submittedName>
        <fullName evidence="1">Uncharacterized protein</fullName>
    </submittedName>
</protein>
<proteinExistence type="predicted"/>
<evidence type="ECO:0000313" key="2">
    <source>
        <dbReference type="Proteomes" id="UP000540412"/>
    </source>
</evidence>
<organism evidence="1 2">
    <name type="scientific">Nocardia transvalensis</name>
    <dbReference type="NCBI Taxonomy" id="37333"/>
    <lineage>
        <taxon>Bacteria</taxon>
        <taxon>Bacillati</taxon>
        <taxon>Actinomycetota</taxon>
        <taxon>Actinomycetes</taxon>
        <taxon>Mycobacteriales</taxon>
        <taxon>Nocardiaceae</taxon>
        <taxon>Nocardia</taxon>
    </lineage>
</organism>